<dbReference type="Proteomes" id="UP000005801">
    <property type="component" value="Unassembled WGS sequence"/>
</dbReference>
<evidence type="ECO:0000256" key="1">
    <source>
        <dbReference type="SAM" id="MobiDB-lite"/>
    </source>
</evidence>
<feature type="region of interest" description="Disordered" evidence="1">
    <location>
        <begin position="14"/>
        <end position="77"/>
    </location>
</feature>
<sequence>MFSLLGALGVGCGDEPESSIFDSGDGLDTLDSVDDGSSDEIGETGPKLDMGNGEGTGTAEGSAEGGDECPPPEDTDAALTGVVYAPNFEIPVSGALVWASKDKPDGIPQTVYCEACVDLICAETPWTLSEPDGSFELNLDSGTWWVAVQKGQFLNINEIEVAPGSTNLGATLTSLPGQNEPANDRYIPKIAVALGSYDRLEDGLGKLGLGDTQINMNTYSESLISGTEQFDIWDNGGAFGTNLDIMGDFAQLVQNYPLLEQYHIIFVPCSNDLALFGLDDQAKANVRAWVENGGKWYASDWSNEFVEEVFPQYQEFFTELGSADLGGVYDSTGTVLDPDLLEWLDALPYALKDINPQNGGGGFPTINDLPLIETVDNWSGVAATPAILVEDGMGGTVDVGHKTWVEGPGDGFTIPGGNHPLTISAEYGCGKLMFTTYHMAEGSDTYIGLTPQELVLLYLILEIGVCQVPYEPPPPIE</sequence>
<dbReference type="AlphaFoldDB" id="A6G2V2"/>
<gene>
    <name evidence="2" type="ORF">PPSIR1_31923</name>
</gene>
<proteinExistence type="predicted"/>
<organism evidence="2 3">
    <name type="scientific">Plesiocystis pacifica SIR-1</name>
    <dbReference type="NCBI Taxonomy" id="391625"/>
    <lineage>
        <taxon>Bacteria</taxon>
        <taxon>Pseudomonadati</taxon>
        <taxon>Myxococcota</taxon>
        <taxon>Polyangia</taxon>
        <taxon>Nannocystales</taxon>
        <taxon>Nannocystaceae</taxon>
        <taxon>Plesiocystis</taxon>
    </lineage>
</organism>
<feature type="compositionally biased region" description="Acidic residues" evidence="1">
    <location>
        <begin position="31"/>
        <end position="42"/>
    </location>
</feature>
<evidence type="ECO:0000313" key="2">
    <source>
        <dbReference type="EMBL" id="EDM79802.1"/>
    </source>
</evidence>
<name>A6G2V2_9BACT</name>
<dbReference type="RefSeq" id="WP_006971051.1">
    <property type="nucleotide sequence ID" value="NZ_ABCS01000016.1"/>
</dbReference>
<reference evidence="2 3" key="1">
    <citation type="submission" date="2007-06" db="EMBL/GenBank/DDBJ databases">
        <authorList>
            <person name="Shimkets L."/>
            <person name="Ferriera S."/>
            <person name="Johnson J."/>
            <person name="Kravitz S."/>
            <person name="Beeson K."/>
            <person name="Sutton G."/>
            <person name="Rogers Y.-H."/>
            <person name="Friedman R."/>
            <person name="Frazier M."/>
            <person name="Venter J.C."/>
        </authorList>
    </citation>
    <scope>NUCLEOTIDE SEQUENCE [LARGE SCALE GENOMIC DNA]</scope>
    <source>
        <strain evidence="2 3">SIR-1</strain>
    </source>
</reference>
<keyword evidence="3" id="KW-1185">Reference proteome</keyword>
<accession>A6G2V2</accession>
<comment type="caution">
    <text evidence="2">The sequence shown here is derived from an EMBL/GenBank/DDBJ whole genome shotgun (WGS) entry which is preliminary data.</text>
</comment>
<dbReference type="STRING" id="391625.PPSIR1_31923"/>
<feature type="compositionally biased region" description="Acidic residues" evidence="1">
    <location>
        <begin position="65"/>
        <end position="76"/>
    </location>
</feature>
<evidence type="ECO:0000313" key="3">
    <source>
        <dbReference type="Proteomes" id="UP000005801"/>
    </source>
</evidence>
<dbReference type="EMBL" id="ABCS01000016">
    <property type="protein sequence ID" value="EDM79802.1"/>
    <property type="molecule type" value="Genomic_DNA"/>
</dbReference>
<dbReference type="eggNOG" id="ENOG502Z827">
    <property type="taxonomic scope" value="Bacteria"/>
</dbReference>
<protein>
    <submittedName>
        <fullName evidence="2">Uncharacterized protein</fullName>
    </submittedName>
</protein>